<dbReference type="GO" id="GO:0003700">
    <property type="term" value="F:DNA-binding transcription factor activity"/>
    <property type="evidence" value="ECO:0007669"/>
    <property type="project" value="InterPro"/>
</dbReference>
<dbReference type="SUPFAM" id="SSF46785">
    <property type="entry name" value="Winged helix' DNA-binding domain"/>
    <property type="match status" value="1"/>
</dbReference>
<dbReference type="PANTHER" id="PTHR43537:SF5">
    <property type="entry name" value="UXU OPERON TRANSCRIPTIONAL REGULATOR"/>
    <property type="match status" value="1"/>
</dbReference>
<keyword evidence="1" id="KW-0805">Transcription regulation</keyword>
<comment type="caution">
    <text evidence="6">The sequence shown here is derived from an EMBL/GenBank/DDBJ whole genome shotgun (WGS) entry which is preliminary data.</text>
</comment>
<dbReference type="Gene3D" id="1.10.10.10">
    <property type="entry name" value="Winged helix-like DNA-binding domain superfamily/Winged helix DNA-binding domain"/>
    <property type="match status" value="1"/>
</dbReference>
<reference evidence="6 7" key="1">
    <citation type="submission" date="2019-03" db="EMBL/GenBank/DDBJ databases">
        <title>Draft genome sequences of novel Actinobacteria.</title>
        <authorList>
            <person name="Sahin N."/>
            <person name="Ay H."/>
            <person name="Saygin H."/>
        </authorList>
    </citation>
    <scope>NUCLEOTIDE SEQUENCE [LARGE SCALE GENOMIC DNA]</scope>
    <source>
        <strain evidence="6 7">DSM 41900</strain>
    </source>
</reference>
<sequence length="263" mass="28671">MARRMMADEVQRRIKQLILDGRLAPGDPLPTESELMGRFDVSRNSVREALKALQAVDIVDIRHGFGTYVGGLSLDSFVNGMVFRAAVLHGRGEAGLYELLEVREALEAGLIVSVAGKVPAEDLAVLHELVATMEREAAVDRVTAATDRAFHLALYRSLGNHLLSEVLDAFWAAFHAAFQGVGDEPREDHGDPPAHTVSRHRDILAALESGDGRRAAEAMRHHFAGLRRFLAETAPDRTTDHTADRGTDRGTDRAADENLTAPA</sequence>
<evidence type="ECO:0000313" key="7">
    <source>
        <dbReference type="Proteomes" id="UP000295345"/>
    </source>
</evidence>
<dbReference type="EMBL" id="SMKI01000010">
    <property type="protein sequence ID" value="TDC79845.1"/>
    <property type="molecule type" value="Genomic_DNA"/>
</dbReference>
<dbReference type="Gene3D" id="1.20.120.530">
    <property type="entry name" value="GntR ligand-binding domain-like"/>
    <property type="match status" value="1"/>
</dbReference>
<dbReference type="PRINTS" id="PR00035">
    <property type="entry name" value="HTHGNTR"/>
</dbReference>
<evidence type="ECO:0000256" key="1">
    <source>
        <dbReference type="ARBA" id="ARBA00023015"/>
    </source>
</evidence>
<gene>
    <name evidence="6" type="ORF">E1283_01860</name>
</gene>
<feature type="domain" description="HTH gntR-type" evidence="5">
    <location>
        <begin position="4"/>
        <end position="72"/>
    </location>
</feature>
<dbReference type="Pfam" id="PF07729">
    <property type="entry name" value="FCD"/>
    <property type="match status" value="1"/>
</dbReference>
<dbReference type="SMART" id="SM00345">
    <property type="entry name" value="HTH_GNTR"/>
    <property type="match status" value="1"/>
</dbReference>
<organism evidence="6 7">
    <name type="scientific">Streptomyces hainanensis</name>
    <dbReference type="NCBI Taxonomy" id="402648"/>
    <lineage>
        <taxon>Bacteria</taxon>
        <taxon>Bacillati</taxon>
        <taxon>Actinomycetota</taxon>
        <taxon>Actinomycetes</taxon>
        <taxon>Kitasatosporales</taxon>
        <taxon>Streptomycetaceae</taxon>
        <taxon>Streptomyces</taxon>
    </lineage>
</organism>
<dbReference type="Proteomes" id="UP000295345">
    <property type="component" value="Unassembled WGS sequence"/>
</dbReference>
<protein>
    <submittedName>
        <fullName evidence="6">FadR family transcriptional regulator</fullName>
    </submittedName>
</protein>
<evidence type="ECO:0000256" key="4">
    <source>
        <dbReference type="SAM" id="MobiDB-lite"/>
    </source>
</evidence>
<feature type="compositionally biased region" description="Basic and acidic residues" evidence="4">
    <location>
        <begin position="234"/>
        <end position="256"/>
    </location>
</feature>
<evidence type="ECO:0000256" key="3">
    <source>
        <dbReference type="ARBA" id="ARBA00023163"/>
    </source>
</evidence>
<dbReference type="SUPFAM" id="SSF48008">
    <property type="entry name" value="GntR ligand-binding domain-like"/>
    <property type="match status" value="1"/>
</dbReference>
<dbReference type="InterPro" id="IPR036388">
    <property type="entry name" value="WH-like_DNA-bd_sf"/>
</dbReference>
<dbReference type="InterPro" id="IPR000524">
    <property type="entry name" value="Tscrpt_reg_HTH_GntR"/>
</dbReference>
<evidence type="ECO:0000256" key="2">
    <source>
        <dbReference type="ARBA" id="ARBA00023125"/>
    </source>
</evidence>
<dbReference type="PANTHER" id="PTHR43537">
    <property type="entry name" value="TRANSCRIPTIONAL REGULATOR, GNTR FAMILY"/>
    <property type="match status" value="1"/>
</dbReference>
<dbReference type="SMART" id="SM00895">
    <property type="entry name" value="FCD"/>
    <property type="match status" value="1"/>
</dbReference>
<dbReference type="InterPro" id="IPR008920">
    <property type="entry name" value="TF_FadR/GntR_C"/>
</dbReference>
<dbReference type="InterPro" id="IPR011711">
    <property type="entry name" value="GntR_C"/>
</dbReference>
<accession>A0A4V2Y4C4</accession>
<proteinExistence type="predicted"/>
<dbReference type="RefSeq" id="WP_132815845.1">
    <property type="nucleotide sequence ID" value="NZ_SMKI01000010.1"/>
</dbReference>
<keyword evidence="3" id="KW-0804">Transcription</keyword>
<dbReference type="CDD" id="cd07377">
    <property type="entry name" value="WHTH_GntR"/>
    <property type="match status" value="1"/>
</dbReference>
<keyword evidence="7" id="KW-1185">Reference proteome</keyword>
<keyword evidence="2" id="KW-0238">DNA-binding</keyword>
<dbReference type="OrthoDB" id="7989071at2"/>
<evidence type="ECO:0000259" key="5">
    <source>
        <dbReference type="PROSITE" id="PS50949"/>
    </source>
</evidence>
<name>A0A4V2Y4C4_9ACTN</name>
<dbReference type="AlphaFoldDB" id="A0A4V2Y4C4"/>
<evidence type="ECO:0000313" key="6">
    <source>
        <dbReference type="EMBL" id="TDC79845.1"/>
    </source>
</evidence>
<dbReference type="InterPro" id="IPR036390">
    <property type="entry name" value="WH_DNA-bd_sf"/>
</dbReference>
<feature type="region of interest" description="Disordered" evidence="4">
    <location>
        <begin position="231"/>
        <end position="263"/>
    </location>
</feature>
<dbReference type="GO" id="GO:0003677">
    <property type="term" value="F:DNA binding"/>
    <property type="evidence" value="ECO:0007669"/>
    <property type="project" value="UniProtKB-KW"/>
</dbReference>
<dbReference type="Pfam" id="PF00392">
    <property type="entry name" value="GntR"/>
    <property type="match status" value="1"/>
</dbReference>
<dbReference type="PROSITE" id="PS50949">
    <property type="entry name" value="HTH_GNTR"/>
    <property type="match status" value="1"/>
</dbReference>